<dbReference type="EMBL" id="JAATIS010008602">
    <property type="protein sequence ID" value="KAG2457230.1"/>
    <property type="molecule type" value="Genomic_DNA"/>
</dbReference>
<organism evidence="1 2">
    <name type="scientific">Polypterus senegalus</name>
    <name type="common">Senegal bichir</name>
    <dbReference type="NCBI Taxonomy" id="55291"/>
    <lineage>
        <taxon>Eukaryota</taxon>
        <taxon>Metazoa</taxon>
        <taxon>Chordata</taxon>
        <taxon>Craniata</taxon>
        <taxon>Vertebrata</taxon>
        <taxon>Euteleostomi</taxon>
        <taxon>Actinopterygii</taxon>
        <taxon>Polypteriformes</taxon>
        <taxon>Polypteridae</taxon>
        <taxon>Polypterus</taxon>
    </lineage>
</organism>
<keyword evidence="2" id="KW-1185">Reference proteome</keyword>
<gene>
    <name evidence="1" type="primary">Spag16_0</name>
    <name evidence="1" type="ORF">GTO96_0013757</name>
</gene>
<proteinExistence type="predicted"/>
<sequence length="175" mass="20595">MDTADNSQESSNESDDFNEMLSEEECSRPESPSSRPTLLVSSQEPKALDDFTLNFLIKMGMRKTFDCFQTEWYEMMQRGSITGKHVGFVPEIYLHNQLLDNEMRRLNKVIECYKEAAVKQEEILVKLQKERDIHRLHHRRVVQEKQRLISDMKRMEKHYACCEPEPKQRAGVLNA</sequence>
<dbReference type="OrthoDB" id="538223at2759"/>
<evidence type="ECO:0000313" key="2">
    <source>
        <dbReference type="Proteomes" id="UP000886611"/>
    </source>
</evidence>
<dbReference type="Proteomes" id="UP000886611">
    <property type="component" value="Unassembled WGS sequence"/>
</dbReference>
<feature type="non-terminal residue" evidence="1">
    <location>
        <position position="1"/>
    </location>
</feature>
<name>A0A8X7WWN0_POLSE</name>
<evidence type="ECO:0000313" key="1">
    <source>
        <dbReference type="EMBL" id="KAG2457230.1"/>
    </source>
</evidence>
<dbReference type="PANTHER" id="PTHR14604:SF3">
    <property type="entry name" value="SPERM-ASSOCIATED ANTIGEN 16 PROTEIN"/>
    <property type="match status" value="1"/>
</dbReference>
<dbReference type="PANTHER" id="PTHR14604">
    <property type="entry name" value="WD40 REPEAT PF20"/>
    <property type="match status" value="1"/>
</dbReference>
<feature type="non-terminal residue" evidence="1">
    <location>
        <position position="175"/>
    </location>
</feature>
<comment type="caution">
    <text evidence="1">The sequence shown here is derived from an EMBL/GenBank/DDBJ whole genome shotgun (WGS) entry which is preliminary data.</text>
</comment>
<dbReference type="InterPro" id="IPR050995">
    <property type="entry name" value="WD-F-box_domain-protein"/>
</dbReference>
<dbReference type="GO" id="GO:1990716">
    <property type="term" value="C:axonemal central apparatus"/>
    <property type="evidence" value="ECO:0007669"/>
    <property type="project" value="TreeGrafter"/>
</dbReference>
<dbReference type="GO" id="GO:0035082">
    <property type="term" value="P:axoneme assembly"/>
    <property type="evidence" value="ECO:0007669"/>
    <property type="project" value="TreeGrafter"/>
</dbReference>
<reference evidence="1 2" key="1">
    <citation type="journal article" date="2021" name="Cell">
        <title>Tracing the genetic footprints of vertebrate landing in non-teleost ray-finned fishes.</title>
        <authorList>
            <person name="Bi X."/>
            <person name="Wang K."/>
            <person name="Yang L."/>
            <person name="Pan H."/>
            <person name="Jiang H."/>
            <person name="Wei Q."/>
            <person name="Fang M."/>
            <person name="Yu H."/>
            <person name="Zhu C."/>
            <person name="Cai Y."/>
            <person name="He Y."/>
            <person name="Gan X."/>
            <person name="Zeng H."/>
            <person name="Yu D."/>
            <person name="Zhu Y."/>
            <person name="Jiang H."/>
            <person name="Qiu Q."/>
            <person name="Yang H."/>
            <person name="Zhang Y.E."/>
            <person name="Wang W."/>
            <person name="Zhu M."/>
            <person name="He S."/>
            <person name="Zhang G."/>
        </authorList>
    </citation>
    <scope>NUCLEOTIDE SEQUENCE [LARGE SCALE GENOMIC DNA]</scope>
    <source>
        <strain evidence="1">Bchr_013</strain>
    </source>
</reference>
<dbReference type="AlphaFoldDB" id="A0A8X7WWN0"/>
<protein>
    <submittedName>
        <fullName evidence="1">SPG16 protein</fullName>
    </submittedName>
</protein>
<accession>A0A8X7WWN0</accession>